<dbReference type="OMA" id="GLMFFTR"/>
<keyword evidence="6 8" id="KW-0472">Membrane</keyword>
<feature type="transmembrane region" description="Helical" evidence="8">
    <location>
        <begin position="76"/>
        <end position="96"/>
    </location>
</feature>
<dbReference type="OrthoDB" id="660759at2759"/>
<evidence type="ECO:0000256" key="3">
    <source>
        <dbReference type="ARBA" id="ARBA00022692"/>
    </source>
</evidence>
<reference evidence="9 10" key="1">
    <citation type="journal article" date="2011" name="Cell">
        <title>Insight into structure and assembly of the nuclear pore complex by utilizing the genome of a eukaryotic thermophile.</title>
        <authorList>
            <person name="Amlacher S."/>
            <person name="Sarges P."/>
            <person name="Flemming D."/>
            <person name="van Noort V."/>
            <person name="Kunze R."/>
            <person name="Devos D.P."/>
            <person name="Arumugam M."/>
            <person name="Bork P."/>
            <person name="Hurt E."/>
        </authorList>
    </citation>
    <scope>NUCLEOTIDE SEQUENCE [LARGE SCALE GENOMIC DNA]</scope>
    <source>
        <strain evidence="10">DSM 1495 / CBS 144.50 / IMI 039719</strain>
    </source>
</reference>
<protein>
    <recommendedName>
        <fullName evidence="8">Protein transport protein SFT2</fullName>
    </recommendedName>
</protein>
<dbReference type="GeneID" id="18255031"/>
<dbReference type="PANTHER" id="PTHR23137:SF36">
    <property type="entry name" value="VESICLE TRANSPORT PROTEIN SFT2C"/>
    <property type="match status" value="1"/>
</dbReference>
<keyword evidence="8" id="KW-0333">Golgi apparatus</keyword>
<evidence type="ECO:0000313" key="9">
    <source>
        <dbReference type="EMBL" id="EGS23325.1"/>
    </source>
</evidence>
<gene>
    <name evidence="9" type="ORF">CTHT_0009930</name>
</gene>
<evidence type="ECO:0000256" key="7">
    <source>
        <dbReference type="ARBA" id="ARBA00025800"/>
    </source>
</evidence>
<feature type="transmembrane region" description="Helical" evidence="8">
    <location>
        <begin position="108"/>
        <end position="129"/>
    </location>
</feature>
<dbReference type="HOGENOM" id="CLU_099529_3_0_1"/>
<keyword evidence="4 8" id="KW-0653">Protein transport</keyword>
<dbReference type="GO" id="GO:0016192">
    <property type="term" value="P:vesicle-mediated transport"/>
    <property type="evidence" value="ECO:0007669"/>
    <property type="project" value="InterPro"/>
</dbReference>
<evidence type="ECO:0000256" key="5">
    <source>
        <dbReference type="ARBA" id="ARBA00022989"/>
    </source>
</evidence>
<keyword evidence="10" id="KW-1185">Reference proteome</keyword>
<feature type="transmembrane region" description="Helical" evidence="8">
    <location>
        <begin position="165"/>
        <end position="183"/>
    </location>
</feature>
<evidence type="ECO:0000313" key="10">
    <source>
        <dbReference type="Proteomes" id="UP000008066"/>
    </source>
</evidence>
<dbReference type="GO" id="GO:0000139">
    <property type="term" value="C:Golgi membrane"/>
    <property type="evidence" value="ECO:0007669"/>
    <property type="project" value="UniProtKB-SubCell"/>
</dbReference>
<comment type="subcellular location">
    <subcellularLocation>
        <location evidence="8">Golgi apparatus membrane</location>
        <topology evidence="8">Multi-pass membrane protein</topology>
    </subcellularLocation>
    <subcellularLocation>
        <location evidence="1">Membrane</location>
        <topology evidence="1">Multi-pass membrane protein</topology>
    </subcellularLocation>
</comment>
<evidence type="ECO:0000256" key="4">
    <source>
        <dbReference type="ARBA" id="ARBA00022927"/>
    </source>
</evidence>
<dbReference type="eggNOG" id="KOG2887">
    <property type="taxonomic scope" value="Eukaryota"/>
</dbReference>
<dbReference type="InterPro" id="IPR011691">
    <property type="entry name" value="Vesicle_transpt_SFT2"/>
</dbReference>
<evidence type="ECO:0000256" key="6">
    <source>
        <dbReference type="ARBA" id="ARBA00023136"/>
    </source>
</evidence>
<evidence type="ECO:0000256" key="2">
    <source>
        <dbReference type="ARBA" id="ARBA00022448"/>
    </source>
</evidence>
<name>G0S0G4_CHATD</name>
<dbReference type="PANTHER" id="PTHR23137">
    <property type="entry name" value="VESICLE TRANSPORT PROTEIN-RELATED"/>
    <property type="match status" value="1"/>
</dbReference>
<proteinExistence type="inferred from homology"/>
<keyword evidence="3 8" id="KW-0812">Transmembrane</keyword>
<dbReference type="Pfam" id="PF04178">
    <property type="entry name" value="Got1"/>
    <property type="match status" value="1"/>
</dbReference>
<comment type="function">
    <text evidence="8">Nonessential protein required for the fusion of transport vesicles derived from the endocytic pathway with the Golgi complex.</text>
</comment>
<sequence>MASQSFRDGLSALGWSRRDPDIPVNTSRQNGGFLSSLQSLNPFGNRGYVQLPTTETQAAREEEEGWFNLSRWDRMLIFGACNLGAALCFFLCFFLFPVISLGRPRKLVVLWTAGSILFLSSWAAIMGPWAYLRHLASRERLPFTSAYFGSLALTLYFSIGLQSTILTLFSGIIQLACLVWYLVSYFPMGSTGLRAVGSFGVRRAATWMTG</sequence>
<comment type="similarity">
    <text evidence="7 8">Belongs to the SFT2 family.</text>
</comment>
<dbReference type="KEGG" id="cthr:CTHT_0009930"/>
<evidence type="ECO:0000256" key="8">
    <source>
        <dbReference type="RuleBase" id="RU363111"/>
    </source>
</evidence>
<organism evidence="10">
    <name type="scientific">Chaetomium thermophilum (strain DSM 1495 / CBS 144.50 / IMI 039719)</name>
    <name type="common">Thermochaetoides thermophila</name>
    <dbReference type="NCBI Taxonomy" id="759272"/>
    <lineage>
        <taxon>Eukaryota</taxon>
        <taxon>Fungi</taxon>
        <taxon>Dikarya</taxon>
        <taxon>Ascomycota</taxon>
        <taxon>Pezizomycotina</taxon>
        <taxon>Sordariomycetes</taxon>
        <taxon>Sordariomycetidae</taxon>
        <taxon>Sordariales</taxon>
        <taxon>Chaetomiaceae</taxon>
        <taxon>Thermochaetoides</taxon>
    </lineage>
</organism>
<dbReference type="InterPro" id="IPR007305">
    <property type="entry name" value="Vesicle_transpt_Got1/SFT2"/>
</dbReference>
<keyword evidence="2 8" id="KW-0813">Transport</keyword>
<accession>G0S0G4</accession>
<dbReference type="RefSeq" id="XP_006691516.1">
    <property type="nucleotide sequence ID" value="XM_006691453.1"/>
</dbReference>
<dbReference type="Proteomes" id="UP000008066">
    <property type="component" value="Unassembled WGS sequence"/>
</dbReference>
<evidence type="ECO:0000256" key="1">
    <source>
        <dbReference type="ARBA" id="ARBA00004141"/>
    </source>
</evidence>
<dbReference type="GO" id="GO:0015031">
    <property type="term" value="P:protein transport"/>
    <property type="evidence" value="ECO:0007669"/>
    <property type="project" value="UniProtKB-KW"/>
</dbReference>
<dbReference type="AlphaFoldDB" id="G0S0G4"/>
<dbReference type="STRING" id="759272.G0S0G4"/>
<dbReference type="EMBL" id="GL988037">
    <property type="protein sequence ID" value="EGS23325.1"/>
    <property type="molecule type" value="Genomic_DNA"/>
</dbReference>
<keyword evidence="5 8" id="KW-1133">Transmembrane helix</keyword>
<feature type="transmembrane region" description="Helical" evidence="8">
    <location>
        <begin position="141"/>
        <end position="159"/>
    </location>
</feature>